<feature type="region of interest" description="Disordered" evidence="1">
    <location>
        <begin position="1"/>
        <end position="22"/>
    </location>
</feature>
<feature type="compositionally biased region" description="Basic and acidic residues" evidence="1">
    <location>
        <begin position="246"/>
        <end position="255"/>
    </location>
</feature>
<feature type="compositionally biased region" description="Basic and acidic residues" evidence="1">
    <location>
        <begin position="40"/>
        <end position="53"/>
    </location>
</feature>
<reference evidence="3 4" key="1">
    <citation type="submission" date="2016-02" db="EMBL/GenBank/DDBJ databases">
        <title>Comparative genomic and transcriptomic foundation for Pichia pastoris.</title>
        <authorList>
            <person name="Love K.R."/>
            <person name="Shah K.A."/>
            <person name="Whittaker C.A."/>
            <person name="Wu J."/>
            <person name="Bartlett M.C."/>
            <person name="Ma D."/>
            <person name="Leeson R.L."/>
            <person name="Priest M."/>
            <person name="Young S.K."/>
            <person name="Love J.C."/>
        </authorList>
    </citation>
    <scope>NUCLEOTIDE SEQUENCE [LARGE SCALE GENOMIC DNA]</scope>
    <source>
        <strain evidence="3 4">ATCC 28485</strain>
    </source>
</reference>
<feature type="compositionally biased region" description="Polar residues" evidence="1">
    <location>
        <begin position="54"/>
        <end position="64"/>
    </location>
</feature>
<gene>
    <name evidence="3" type="ORF">ATY40_BA7504290</name>
</gene>
<dbReference type="AlphaFoldDB" id="A0A1B2JFJ0"/>
<accession>A0A1B2JFJ0</accession>
<dbReference type="InterPro" id="IPR029330">
    <property type="entry name" value="Bbp1_C"/>
</dbReference>
<dbReference type="Pfam" id="PF15272">
    <property type="entry name" value="BBP1_C"/>
    <property type="match status" value="1"/>
</dbReference>
<evidence type="ECO:0000313" key="3">
    <source>
        <dbReference type="EMBL" id="ANZ76752.1"/>
    </source>
</evidence>
<dbReference type="Proteomes" id="UP000094565">
    <property type="component" value="Chromosome 3"/>
</dbReference>
<sequence length="345" mass="40386">MDTLHTIDSYGSQIVPPKTPDRKGLFTRAFEFAWRKSPEKESSARDRFDEHSTNRIPSYNYTPNSPSMYNDRQSWFDDEPEINQTLDFIRQQKENHSRSLMSMYPGKFPQDQHGSSARSVFDTTKINTEYNKSMFPSEQRSTSQLEESILNRLNHNNQALRDISVQLEQTSDYTQLQQNYVEELEKCQRVYDAYYDLASKYQDLKRTQVREHHIPAPPAPPPASSFSSPSSEILSLKIEQLQKDLDRMTEKHDSLSRLYQNRTSRALNTDTPARPRTEEKYSSVYESRYKDTPSSRRSVSSRLNDPTWRSQRLSTSSLPRSRYSWLKREEDDSATESLIKKYAQA</sequence>
<dbReference type="OrthoDB" id="10310780at2759"/>
<feature type="compositionally biased region" description="Polar residues" evidence="1">
    <location>
        <begin position="257"/>
        <end position="271"/>
    </location>
</feature>
<evidence type="ECO:0000259" key="2">
    <source>
        <dbReference type="Pfam" id="PF15272"/>
    </source>
</evidence>
<evidence type="ECO:0000256" key="1">
    <source>
        <dbReference type="SAM" id="MobiDB-lite"/>
    </source>
</evidence>
<evidence type="ECO:0000313" key="4">
    <source>
        <dbReference type="Proteomes" id="UP000094565"/>
    </source>
</evidence>
<dbReference type="EMBL" id="CP014586">
    <property type="protein sequence ID" value="ANZ76752.1"/>
    <property type="molecule type" value="Genomic_DNA"/>
</dbReference>
<feature type="region of interest" description="Disordered" evidence="1">
    <location>
        <begin position="246"/>
        <end position="345"/>
    </location>
</feature>
<feature type="region of interest" description="Disordered" evidence="1">
    <location>
        <begin position="40"/>
        <end position="64"/>
    </location>
</feature>
<protein>
    <submittedName>
        <fullName evidence="3">BA75_04290T0</fullName>
    </submittedName>
</protein>
<proteinExistence type="predicted"/>
<organism evidence="3 4">
    <name type="scientific">Komagataella pastoris</name>
    <name type="common">Yeast</name>
    <name type="synonym">Pichia pastoris</name>
    <dbReference type="NCBI Taxonomy" id="4922"/>
    <lineage>
        <taxon>Eukaryota</taxon>
        <taxon>Fungi</taxon>
        <taxon>Dikarya</taxon>
        <taxon>Ascomycota</taxon>
        <taxon>Saccharomycotina</taxon>
        <taxon>Pichiomycetes</taxon>
        <taxon>Pichiales</taxon>
        <taxon>Pichiaceae</taxon>
        <taxon>Komagataella</taxon>
    </lineage>
</organism>
<keyword evidence="4" id="KW-1185">Reference proteome</keyword>
<feature type="compositionally biased region" description="Basic and acidic residues" evidence="1">
    <location>
        <begin position="273"/>
        <end position="294"/>
    </location>
</feature>
<name>A0A1B2JFJ0_PICPA</name>
<feature type="compositionally biased region" description="Polar residues" evidence="1">
    <location>
        <begin position="295"/>
        <end position="319"/>
    </location>
</feature>
<feature type="domain" description="Spindle pole body component Bbp1 C-terminal" evidence="2">
    <location>
        <begin position="150"/>
        <end position="317"/>
    </location>
</feature>